<comment type="caution">
    <text evidence="2">The sequence shown here is derived from an EMBL/GenBank/DDBJ whole genome shotgun (WGS) entry which is preliminary data.</text>
</comment>
<accession>A0AAV2YEI0</accession>
<proteinExistence type="predicted"/>
<evidence type="ECO:0000313" key="3">
    <source>
        <dbReference type="Proteomes" id="UP001146120"/>
    </source>
</evidence>
<dbReference type="Proteomes" id="UP001146120">
    <property type="component" value="Unassembled WGS sequence"/>
</dbReference>
<dbReference type="AlphaFoldDB" id="A0AAV2YEI0"/>
<gene>
    <name evidence="2" type="ORF">N0F65_003762</name>
</gene>
<name>A0AAV2YEI0_9STRA</name>
<protein>
    <submittedName>
        <fullName evidence="2">Uncharacterized protein</fullName>
    </submittedName>
</protein>
<keyword evidence="1" id="KW-1133">Transmembrane helix</keyword>
<organism evidence="2 3">
    <name type="scientific">Lagenidium giganteum</name>
    <dbReference type="NCBI Taxonomy" id="4803"/>
    <lineage>
        <taxon>Eukaryota</taxon>
        <taxon>Sar</taxon>
        <taxon>Stramenopiles</taxon>
        <taxon>Oomycota</taxon>
        <taxon>Peronosporomycetes</taxon>
        <taxon>Pythiales</taxon>
        <taxon>Pythiaceae</taxon>
    </lineage>
</organism>
<evidence type="ECO:0000256" key="1">
    <source>
        <dbReference type="SAM" id="Phobius"/>
    </source>
</evidence>
<feature type="transmembrane region" description="Helical" evidence="1">
    <location>
        <begin position="90"/>
        <end position="108"/>
    </location>
</feature>
<keyword evidence="3" id="KW-1185">Reference proteome</keyword>
<dbReference type="EMBL" id="DAKRPA010000303">
    <property type="protein sequence ID" value="DAZ93622.1"/>
    <property type="molecule type" value="Genomic_DNA"/>
</dbReference>
<keyword evidence="1" id="KW-0472">Membrane</keyword>
<feature type="transmembrane region" description="Helical" evidence="1">
    <location>
        <begin position="47"/>
        <end position="70"/>
    </location>
</feature>
<keyword evidence="1" id="KW-0812">Transmembrane</keyword>
<reference evidence="2" key="2">
    <citation type="journal article" date="2023" name="Microbiol Resour">
        <title>Decontamination and Annotation of the Draft Genome Sequence of the Oomycete Lagenidium giganteum ARSEF 373.</title>
        <authorList>
            <person name="Morgan W.R."/>
            <person name="Tartar A."/>
        </authorList>
    </citation>
    <scope>NUCLEOTIDE SEQUENCE</scope>
    <source>
        <strain evidence="2">ARSEF 373</strain>
    </source>
</reference>
<reference evidence="2" key="1">
    <citation type="submission" date="2022-11" db="EMBL/GenBank/DDBJ databases">
        <authorList>
            <person name="Morgan W.R."/>
            <person name="Tartar A."/>
        </authorList>
    </citation>
    <scope>NUCLEOTIDE SEQUENCE</scope>
    <source>
        <strain evidence="2">ARSEF 373</strain>
    </source>
</reference>
<evidence type="ECO:0000313" key="2">
    <source>
        <dbReference type="EMBL" id="DAZ93622.1"/>
    </source>
</evidence>
<sequence length="157" mass="18712">MVEDDRKMVGHLNDISETCTTLTFVVQITMVGRYITRRVRIWSLRFMTFLAELLIAFGIFIVVLNVVDVATEHTLNLKAFDWMDNLMEDVSLGFIFVFRFYYIAMLRGFRHILETKKKELLLYLLFLTHEYPFMLLKDQTKLEWDDIQALWNRLTAS</sequence>